<dbReference type="AlphaFoldDB" id="A0A8S1PZG6"/>
<gene>
    <name evidence="1" type="ORF">PSON_ATCC_30995.1.T0910061</name>
</gene>
<dbReference type="EMBL" id="CAJJDN010000091">
    <property type="protein sequence ID" value="CAD8108421.1"/>
    <property type="molecule type" value="Genomic_DNA"/>
</dbReference>
<reference evidence="1" key="1">
    <citation type="submission" date="2021-01" db="EMBL/GenBank/DDBJ databases">
        <authorList>
            <consortium name="Genoscope - CEA"/>
            <person name="William W."/>
        </authorList>
    </citation>
    <scope>NUCLEOTIDE SEQUENCE</scope>
</reference>
<evidence type="ECO:0000313" key="1">
    <source>
        <dbReference type="EMBL" id="CAD8108421.1"/>
    </source>
</evidence>
<proteinExistence type="predicted"/>
<dbReference type="Proteomes" id="UP000692954">
    <property type="component" value="Unassembled WGS sequence"/>
</dbReference>
<sequence>MIRKHCVEPKSKQLVLHGQILDRIYNQKKKSHHKSNRNNDNLNKKFEQRISNFAQTGIGIMQKSIWFARSTLISTLIAIQTKFTTNQRQQDNKL</sequence>
<keyword evidence="2" id="KW-1185">Reference proteome</keyword>
<accession>A0A8S1PZG6</accession>
<protein>
    <submittedName>
        <fullName evidence="1">Uncharacterized protein</fullName>
    </submittedName>
</protein>
<organism evidence="1 2">
    <name type="scientific">Paramecium sonneborni</name>
    <dbReference type="NCBI Taxonomy" id="65129"/>
    <lineage>
        <taxon>Eukaryota</taxon>
        <taxon>Sar</taxon>
        <taxon>Alveolata</taxon>
        <taxon>Ciliophora</taxon>
        <taxon>Intramacronucleata</taxon>
        <taxon>Oligohymenophorea</taxon>
        <taxon>Peniculida</taxon>
        <taxon>Parameciidae</taxon>
        <taxon>Paramecium</taxon>
    </lineage>
</organism>
<name>A0A8S1PZG6_9CILI</name>
<evidence type="ECO:0000313" key="2">
    <source>
        <dbReference type="Proteomes" id="UP000692954"/>
    </source>
</evidence>
<comment type="caution">
    <text evidence="1">The sequence shown here is derived from an EMBL/GenBank/DDBJ whole genome shotgun (WGS) entry which is preliminary data.</text>
</comment>